<feature type="signal peptide" evidence="2">
    <location>
        <begin position="1"/>
        <end position="29"/>
    </location>
</feature>
<evidence type="ECO:0000256" key="1">
    <source>
        <dbReference type="SAM" id="MobiDB-lite"/>
    </source>
</evidence>
<keyword evidence="4" id="KW-1185">Reference proteome</keyword>
<feature type="region of interest" description="Disordered" evidence="1">
    <location>
        <begin position="310"/>
        <end position="334"/>
    </location>
</feature>
<evidence type="ECO:0000313" key="4">
    <source>
        <dbReference type="Proteomes" id="UP000662747"/>
    </source>
</evidence>
<proteinExistence type="predicted"/>
<keyword evidence="2" id="KW-0732">Signal</keyword>
<feature type="chain" id="PRO_5046326985" description="Transporter" evidence="2">
    <location>
        <begin position="30"/>
        <end position="334"/>
    </location>
</feature>
<sequence length="334" mass="36478">MSKRMTRGSRLTYGLIAVGALLLSATASAQTNEDRAYVSFSLARGTAIGSGGGKLANWRQWDLRMPLPPVFLGKTIIVPSLAYETRWLALEPQGVLVGRDEDDLGRRFHRIQLGLTVVRPLAPRWLMFAGVSSTARTDFRSSFDVGMDMSWVGYAMANYLIGGDPGMRLMFGAVVMWPFNVLPVIPIVGFSYRKGPYVVELGLPRLTLLRKFGDGLELGVAGMFDQQVFHARMPDDGQALGAHFVRETSLHFGPTANVRLGGGTVWLSTSVGLDVLNDFALLDRDRKALELGASSTRPAPFLRVALNWRPPRPASKVPVPSVAPEQDTPDAPAR</sequence>
<dbReference type="EMBL" id="CP071090">
    <property type="protein sequence ID" value="QSQ26351.1"/>
    <property type="molecule type" value="Genomic_DNA"/>
</dbReference>
<organism evidence="3 4">
    <name type="scientific">Pyxidicoccus parkwayensis</name>
    <dbReference type="NCBI Taxonomy" id="2813578"/>
    <lineage>
        <taxon>Bacteria</taxon>
        <taxon>Pseudomonadati</taxon>
        <taxon>Myxococcota</taxon>
        <taxon>Myxococcia</taxon>
        <taxon>Myxococcales</taxon>
        <taxon>Cystobacterineae</taxon>
        <taxon>Myxococcaceae</taxon>
        <taxon>Pyxidicoccus</taxon>
    </lineage>
</organism>
<feature type="compositionally biased region" description="Low complexity" evidence="1">
    <location>
        <begin position="314"/>
        <end position="324"/>
    </location>
</feature>
<evidence type="ECO:0008006" key="5">
    <source>
        <dbReference type="Google" id="ProtNLM"/>
    </source>
</evidence>
<evidence type="ECO:0000313" key="3">
    <source>
        <dbReference type="EMBL" id="QSQ26351.1"/>
    </source>
</evidence>
<name>A0ABX7P7B8_9BACT</name>
<reference evidence="3 4" key="1">
    <citation type="submission" date="2021-02" db="EMBL/GenBank/DDBJ databases">
        <title>De Novo genome assembly of isolated myxobacteria.</title>
        <authorList>
            <person name="Stevens D.C."/>
        </authorList>
    </citation>
    <scope>NUCLEOTIDE SEQUENCE [LARGE SCALE GENOMIC DNA]</scope>
    <source>
        <strain evidence="4">SCPEA02</strain>
    </source>
</reference>
<dbReference type="Proteomes" id="UP000662747">
    <property type="component" value="Chromosome"/>
</dbReference>
<protein>
    <recommendedName>
        <fullName evidence="5">Transporter</fullName>
    </recommendedName>
</protein>
<accession>A0ABX7P7B8</accession>
<evidence type="ECO:0000256" key="2">
    <source>
        <dbReference type="SAM" id="SignalP"/>
    </source>
</evidence>
<dbReference type="RefSeq" id="WP_206727899.1">
    <property type="nucleotide sequence ID" value="NZ_CP071090.1"/>
</dbReference>
<gene>
    <name evidence="3" type="ORF">JY651_16060</name>
</gene>